<feature type="domain" description="NB-ARC" evidence="1">
    <location>
        <begin position="39"/>
        <end position="194"/>
    </location>
</feature>
<dbReference type="PANTHER" id="PTHR35205:SF1">
    <property type="entry name" value="ZU5 DOMAIN-CONTAINING PROTEIN"/>
    <property type="match status" value="1"/>
</dbReference>
<proteinExistence type="predicted"/>
<dbReference type="GO" id="GO:0043531">
    <property type="term" value="F:ADP binding"/>
    <property type="evidence" value="ECO:0007669"/>
    <property type="project" value="InterPro"/>
</dbReference>
<dbReference type="PANTHER" id="PTHR35205">
    <property type="entry name" value="NB-ARC AND TPR DOMAIN PROTEIN"/>
    <property type="match status" value="1"/>
</dbReference>
<dbReference type="InterPro" id="IPR027417">
    <property type="entry name" value="P-loop_NTPase"/>
</dbReference>
<feature type="non-terminal residue" evidence="2">
    <location>
        <position position="267"/>
    </location>
</feature>
<dbReference type="Proteomes" id="UP000574690">
    <property type="component" value="Unassembled WGS sequence"/>
</dbReference>
<protein>
    <submittedName>
        <fullName evidence="2">Tetratricopeptide repeat protein</fullName>
    </submittedName>
</protein>
<organism evidence="2 3">
    <name type="scientific">Glycomyces artemisiae</name>
    <dbReference type="NCBI Taxonomy" id="1076443"/>
    <lineage>
        <taxon>Bacteria</taxon>
        <taxon>Bacillati</taxon>
        <taxon>Actinomycetota</taxon>
        <taxon>Actinomycetes</taxon>
        <taxon>Glycomycetales</taxon>
        <taxon>Glycomycetaceae</taxon>
        <taxon>Glycomyces</taxon>
    </lineage>
</organism>
<gene>
    <name evidence="2" type="ORF">HOQ43_00175</name>
</gene>
<name>A0A850C6W4_9ACTN</name>
<comment type="caution">
    <text evidence="2">The sequence shown here is derived from an EMBL/GenBank/DDBJ whole genome shotgun (WGS) entry which is preliminary data.</text>
</comment>
<dbReference type="AlphaFoldDB" id="A0A850C6W4"/>
<sequence length="267" mass="28448">MPRAFDNRIELVVGAPRPAPVQWPHRIGTVPPLAASRQERAADELLTTADAPCQVLSGMGGVGKTQLAAAYATRLWERGEVDLLVWVNASGREGVIAAFAQAGVELCGAEPGRDELAANAFLNLLARPKAPRWLVVLDDLADPGALQGLWPPAHPQGRTIITTRRRDAALDAEGRTRIDIGLFSPEESLAYLRARLGPHSKRTTDAGALAERLGGLPLALAQAAAFILDQPGLTCESYLELLDDRTVALAELSPEVAPDGYHSPLNA</sequence>
<dbReference type="PRINTS" id="PR00364">
    <property type="entry name" value="DISEASERSIST"/>
</dbReference>
<dbReference type="Gene3D" id="3.40.50.300">
    <property type="entry name" value="P-loop containing nucleotide triphosphate hydrolases"/>
    <property type="match status" value="1"/>
</dbReference>
<evidence type="ECO:0000313" key="3">
    <source>
        <dbReference type="Proteomes" id="UP000574690"/>
    </source>
</evidence>
<dbReference type="EMBL" id="JABFXE010000006">
    <property type="protein sequence ID" value="NUQ86873.1"/>
    <property type="molecule type" value="Genomic_DNA"/>
</dbReference>
<evidence type="ECO:0000313" key="2">
    <source>
        <dbReference type="EMBL" id="NUQ86873.1"/>
    </source>
</evidence>
<dbReference type="SUPFAM" id="SSF52540">
    <property type="entry name" value="P-loop containing nucleoside triphosphate hydrolases"/>
    <property type="match status" value="1"/>
</dbReference>
<reference evidence="2 3" key="1">
    <citation type="submission" date="2020-05" db="EMBL/GenBank/DDBJ databases">
        <title>DNA-SIP metagenomic assembled genomes.</title>
        <authorList>
            <person name="Yu J."/>
        </authorList>
    </citation>
    <scope>NUCLEOTIDE SEQUENCE [LARGE SCALE GENOMIC DNA]</scope>
    <source>
        <strain evidence="2">Bin5.27</strain>
    </source>
</reference>
<evidence type="ECO:0000259" key="1">
    <source>
        <dbReference type="Pfam" id="PF00931"/>
    </source>
</evidence>
<dbReference type="InterPro" id="IPR002182">
    <property type="entry name" value="NB-ARC"/>
</dbReference>
<dbReference type="Pfam" id="PF00931">
    <property type="entry name" value="NB-ARC"/>
    <property type="match status" value="1"/>
</dbReference>
<accession>A0A850C6W4</accession>